<dbReference type="AlphaFoldDB" id="A0A6N2BBM3"/>
<organism evidence="1">
    <name type="scientific">Solanum chilense</name>
    <name type="common">Tomato</name>
    <name type="synonym">Lycopersicon chilense</name>
    <dbReference type="NCBI Taxonomy" id="4083"/>
    <lineage>
        <taxon>Eukaryota</taxon>
        <taxon>Viridiplantae</taxon>
        <taxon>Streptophyta</taxon>
        <taxon>Embryophyta</taxon>
        <taxon>Tracheophyta</taxon>
        <taxon>Spermatophyta</taxon>
        <taxon>Magnoliopsida</taxon>
        <taxon>eudicotyledons</taxon>
        <taxon>Gunneridae</taxon>
        <taxon>Pentapetalae</taxon>
        <taxon>asterids</taxon>
        <taxon>lamiids</taxon>
        <taxon>Solanales</taxon>
        <taxon>Solanaceae</taxon>
        <taxon>Solanoideae</taxon>
        <taxon>Solaneae</taxon>
        <taxon>Solanum</taxon>
        <taxon>Solanum subgen. Lycopersicon</taxon>
    </lineage>
</organism>
<comment type="caution">
    <text evidence="1">The sequence shown here is derived from an EMBL/GenBank/DDBJ whole genome shotgun (WGS) entry which is preliminary data.</text>
</comment>
<name>A0A6N2BBM3_SOLCI</name>
<gene>
    <name evidence="1" type="ORF">EJD97_017037</name>
</gene>
<sequence length="72" mass="8111">MVPTFLAAPSYDLIRSRISDHPFGKFLPSLVTSQSYSCTLSIVRPRNGSRYFCDSCMHRSLTGPHFEALESK</sequence>
<evidence type="ECO:0000313" key="1">
    <source>
        <dbReference type="EMBL" id="TMW89543.1"/>
    </source>
</evidence>
<reference evidence="1" key="1">
    <citation type="submission" date="2019-05" db="EMBL/GenBank/DDBJ databases">
        <title>The de novo reference genome and transcriptome assemblies of the wild tomato species Solanum chilense.</title>
        <authorList>
            <person name="Stam R."/>
            <person name="Nosenko T."/>
            <person name="Hoerger A.C."/>
            <person name="Stephan W."/>
            <person name="Seidel M.A."/>
            <person name="Kuhn J.M.M."/>
            <person name="Haberer G."/>
            <person name="Tellier A."/>
        </authorList>
    </citation>
    <scope>NUCLEOTIDE SEQUENCE</scope>
    <source>
        <tissue evidence="1">Mature leaves</tissue>
    </source>
</reference>
<proteinExistence type="predicted"/>
<dbReference type="EMBL" id="RXGB01004509">
    <property type="protein sequence ID" value="TMW89543.1"/>
    <property type="molecule type" value="Genomic_DNA"/>
</dbReference>
<accession>A0A6N2BBM3</accession>
<protein>
    <submittedName>
        <fullName evidence="1">Uncharacterized protein</fullName>
    </submittedName>
</protein>